<reference evidence="3" key="1">
    <citation type="submission" date="2021-04" db="EMBL/GenBank/DDBJ databases">
        <title>Pseudonocardia sp. nov., isolated from sandy soil of mangrove forest.</title>
        <authorList>
            <person name="Zan Z."/>
            <person name="Huang R."/>
            <person name="Liu W."/>
        </authorList>
    </citation>
    <scope>NUCLEOTIDE SEQUENCE</scope>
    <source>
        <strain evidence="3">S2-4</strain>
    </source>
</reference>
<keyword evidence="4" id="KW-1185">Reference proteome</keyword>
<dbReference type="Pfam" id="PF12728">
    <property type="entry name" value="HTH_17"/>
    <property type="match status" value="1"/>
</dbReference>
<dbReference type="SUPFAM" id="SSF46955">
    <property type="entry name" value="Putative DNA-binding domain"/>
    <property type="match status" value="1"/>
</dbReference>
<accession>A0ABT0ZU75</accession>
<name>A0ABT0ZU75_9PSEU</name>
<evidence type="ECO:0000313" key="3">
    <source>
        <dbReference type="EMBL" id="MCO1654277.1"/>
    </source>
</evidence>
<comment type="caution">
    <text evidence="3">The sequence shown here is derived from an EMBL/GenBank/DDBJ whole genome shotgun (WGS) entry which is preliminary data.</text>
</comment>
<dbReference type="EMBL" id="JAGSOV010000010">
    <property type="protein sequence ID" value="MCO1654277.1"/>
    <property type="molecule type" value="Genomic_DNA"/>
</dbReference>
<evidence type="ECO:0000313" key="4">
    <source>
        <dbReference type="Proteomes" id="UP001165283"/>
    </source>
</evidence>
<organism evidence="3 4">
    <name type="scientific">Pseudonocardia humida</name>
    <dbReference type="NCBI Taxonomy" id="2800819"/>
    <lineage>
        <taxon>Bacteria</taxon>
        <taxon>Bacillati</taxon>
        <taxon>Actinomycetota</taxon>
        <taxon>Actinomycetes</taxon>
        <taxon>Pseudonocardiales</taxon>
        <taxon>Pseudonocardiaceae</taxon>
        <taxon>Pseudonocardia</taxon>
    </lineage>
</organism>
<gene>
    <name evidence="3" type="ORF">KDL28_04345</name>
</gene>
<sequence length="71" mass="7719">MAGRLLSTGQAAKAIGASARSLSHWVTRGLIKPTLVTPGGQYRFDLDELKAQMQKRQPPARGRSEPEADDE</sequence>
<dbReference type="RefSeq" id="WP_252435899.1">
    <property type="nucleotide sequence ID" value="NZ_JAGSOV010000010.1"/>
</dbReference>
<protein>
    <submittedName>
        <fullName evidence="3">Helix-turn-helix domain-containing protein</fullName>
    </submittedName>
</protein>
<dbReference type="Gene3D" id="1.10.1660.10">
    <property type="match status" value="1"/>
</dbReference>
<evidence type="ECO:0000259" key="2">
    <source>
        <dbReference type="Pfam" id="PF12728"/>
    </source>
</evidence>
<dbReference type="InterPro" id="IPR041657">
    <property type="entry name" value="HTH_17"/>
</dbReference>
<feature type="compositionally biased region" description="Basic and acidic residues" evidence="1">
    <location>
        <begin position="62"/>
        <end position="71"/>
    </location>
</feature>
<dbReference type="Proteomes" id="UP001165283">
    <property type="component" value="Unassembled WGS sequence"/>
</dbReference>
<proteinExistence type="predicted"/>
<feature type="region of interest" description="Disordered" evidence="1">
    <location>
        <begin position="49"/>
        <end position="71"/>
    </location>
</feature>
<dbReference type="InterPro" id="IPR009061">
    <property type="entry name" value="DNA-bd_dom_put_sf"/>
</dbReference>
<evidence type="ECO:0000256" key="1">
    <source>
        <dbReference type="SAM" id="MobiDB-lite"/>
    </source>
</evidence>
<feature type="domain" description="Helix-turn-helix" evidence="2">
    <location>
        <begin position="5"/>
        <end position="56"/>
    </location>
</feature>